<dbReference type="Gene3D" id="1.10.12.10">
    <property type="entry name" value="Lyase 2-enoyl-coa Hydratase, Chain A, domain 2"/>
    <property type="match status" value="1"/>
</dbReference>
<dbReference type="AlphaFoldDB" id="A0A833H0E8"/>
<dbReference type="InterPro" id="IPR029045">
    <property type="entry name" value="ClpP/crotonase-like_dom_sf"/>
</dbReference>
<name>A0A833H0E8_9LEPT</name>
<evidence type="ECO:0000256" key="2">
    <source>
        <dbReference type="ARBA" id="ARBA00005254"/>
    </source>
</evidence>
<dbReference type="PANTHER" id="PTHR43149:SF1">
    <property type="entry name" value="DELTA(3,5)-DELTA(2,4)-DIENOYL-COA ISOMERASE, MITOCHONDRIAL"/>
    <property type="match status" value="1"/>
</dbReference>
<dbReference type="InterPro" id="IPR045002">
    <property type="entry name" value="Ech1-like"/>
</dbReference>
<dbReference type="CDD" id="cd06558">
    <property type="entry name" value="crotonase-like"/>
    <property type="match status" value="1"/>
</dbReference>
<dbReference type="EMBL" id="WBUI01000013">
    <property type="protein sequence ID" value="KAB2931587.1"/>
    <property type="molecule type" value="Genomic_DNA"/>
</dbReference>
<dbReference type="GO" id="GO:0016853">
    <property type="term" value="F:isomerase activity"/>
    <property type="evidence" value="ECO:0007669"/>
    <property type="project" value="UniProtKB-KW"/>
</dbReference>
<dbReference type="PANTHER" id="PTHR43149">
    <property type="entry name" value="ENOYL-COA HYDRATASE"/>
    <property type="match status" value="1"/>
</dbReference>
<keyword evidence="4" id="KW-0443">Lipid metabolism</keyword>
<evidence type="ECO:0000313" key="7">
    <source>
        <dbReference type="Proteomes" id="UP000460298"/>
    </source>
</evidence>
<keyword evidence="5" id="KW-0413">Isomerase</keyword>
<dbReference type="InterPro" id="IPR001753">
    <property type="entry name" value="Enoyl-CoA_hydra/iso"/>
</dbReference>
<dbReference type="Proteomes" id="UP000460298">
    <property type="component" value="Unassembled WGS sequence"/>
</dbReference>
<comment type="similarity">
    <text evidence="2">Belongs to the enoyl-CoA hydratase/isomerase family.</text>
</comment>
<gene>
    <name evidence="6" type="ORF">F9K24_13400</name>
</gene>
<keyword evidence="3" id="KW-0276">Fatty acid metabolism</keyword>
<sequence length="273" mass="30934">MSSTTSFFEIEKIPEKRIAIVYLNRPEKRNSMSWEFWSGLPAVVDAIESDERIRAVVIAARGKSFTTGLDLEEFDGRFADRLRGETADTRMKLYDLIKEMQKGFQRMMKSDRIFISAVHRHCIGGGLDLICACDIRLGSKDAVVSLRETKVAIVADMGSLNLLPFIVGHGNARRMAFTGADFDAAECHRMGLFDEVLEDRDAMMDRAVNLAEEIAANPAIVLKGTKQILNYMYNHTPDEGLDYVAVWNAAFLDSDDFRELMSAFKERRRPNYK</sequence>
<accession>A0A833H0E8</accession>
<evidence type="ECO:0000313" key="6">
    <source>
        <dbReference type="EMBL" id="KAB2931587.1"/>
    </source>
</evidence>
<dbReference type="InterPro" id="IPR014748">
    <property type="entry name" value="Enoyl-CoA_hydra_C"/>
</dbReference>
<reference evidence="6 7" key="1">
    <citation type="submission" date="2019-10" db="EMBL/GenBank/DDBJ databases">
        <title>Extracellular Electron Transfer in a Candidatus Methanoperedens spp. Enrichment Culture.</title>
        <authorList>
            <person name="Berger S."/>
            <person name="Rangel Shaw D."/>
            <person name="Berben T."/>
            <person name="In 'T Zandt M."/>
            <person name="Frank J."/>
            <person name="Reimann J."/>
            <person name="Jetten M.S.M."/>
            <person name="Welte C.U."/>
        </authorList>
    </citation>
    <scope>NUCLEOTIDE SEQUENCE [LARGE SCALE GENOMIC DNA]</scope>
    <source>
        <strain evidence="6">SB12</strain>
    </source>
</reference>
<organism evidence="6 7">
    <name type="scientific">Leptonema illini</name>
    <dbReference type="NCBI Taxonomy" id="183"/>
    <lineage>
        <taxon>Bacteria</taxon>
        <taxon>Pseudomonadati</taxon>
        <taxon>Spirochaetota</taxon>
        <taxon>Spirochaetia</taxon>
        <taxon>Leptospirales</taxon>
        <taxon>Leptospiraceae</taxon>
        <taxon>Leptonema</taxon>
    </lineage>
</organism>
<dbReference type="Gene3D" id="3.90.226.10">
    <property type="entry name" value="2-enoyl-CoA Hydratase, Chain A, domain 1"/>
    <property type="match status" value="1"/>
</dbReference>
<evidence type="ECO:0000256" key="5">
    <source>
        <dbReference type="ARBA" id="ARBA00023235"/>
    </source>
</evidence>
<dbReference type="Pfam" id="PF00378">
    <property type="entry name" value="ECH_1"/>
    <property type="match status" value="1"/>
</dbReference>
<dbReference type="GO" id="GO:0006635">
    <property type="term" value="P:fatty acid beta-oxidation"/>
    <property type="evidence" value="ECO:0007669"/>
    <property type="project" value="UniProtKB-UniPathway"/>
</dbReference>
<dbReference type="FunFam" id="1.10.12.10:FF:000004">
    <property type="entry name" value="Delta3,5-delta2,4-dienoyl-CoA isomerase"/>
    <property type="match status" value="1"/>
</dbReference>
<evidence type="ECO:0000256" key="3">
    <source>
        <dbReference type="ARBA" id="ARBA00022832"/>
    </source>
</evidence>
<evidence type="ECO:0000256" key="1">
    <source>
        <dbReference type="ARBA" id="ARBA00005005"/>
    </source>
</evidence>
<protein>
    <submittedName>
        <fullName evidence="6">Enoyl-CoA hydratase</fullName>
    </submittedName>
</protein>
<comment type="pathway">
    <text evidence="1">Lipid metabolism; fatty acid beta-oxidation.</text>
</comment>
<dbReference type="SUPFAM" id="SSF52096">
    <property type="entry name" value="ClpP/crotonase"/>
    <property type="match status" value="1"/>
</dbReference>
<dbReference type="UniPathway" id="UPA00659"/>
<evidence type="ECO:0000256" key="4">
    <source>
        <dbReference type="ARBA" id="ARBA00023098"/>
    </source>
</evidence>
<proteinExistence type="inferred from homology"/>
<comment type="caution">
    <text evidence="6">The sequence shown here is derived from an EMBL/GenBank/DDBJ whole genome shotgun (WGS) entry which is preliminary data.</text>
</comment>